<keyword evidence="1" id="KW-0238">DNA-binding</keyword>
<dbReference type="InterPro" id="IPR000571">
    <property type="entry name" value="Znf_CCCH"/>
</dbReference>
<feature type="region of interest" description="Disordered" evidence="3">
    <location>
        <begin position="345"/>
        <end position="406"/>
    </location>
</feature>
<keyword evidence="6" id="KW-1185">Reference proteome</keyword>
<name>A0AAN9NS92_PSOTE</name>
<protein>
    <recommendedName>
        <fullName evidence="4">C3H1-type domain-containing protein</fullName>
    </recommendedName>
</protein>
<dbReference type="AlphaFoldDB" id="A0AAN9NS92"/>
<sequence length="542" mass="58312">MKRARKSNRVSWATGGNLCQVKLFLSEDYPSKVGQKSQDHLQAKTSSLLHSSNNEQNDLPPGFESSHFLNQPKVEFSQISQIKWECPPLVVVRPQWRVAAGEESREKENQKLREMRVLEAVYPRVSAIPPSPFVSLDVEEEDYNDDMTPVIPIIPIEEEESMDILPELAVAGNPSPNVQSQNFQQYVSAKTSTSSASNTSHTASLDPCLRQLAGTSSGLEADLVAASSVVATIMKSNEQGHLIDMDLLVKIFNDPNILEKLINEHRNAETTASASTNTVDIPTSGSRPAFPSALLSTSTPDVTASGTTPTSAVGSLPSGPANLSAPAIPSVSLLSSTHDRQVTASVSLSRPVSGKPVTPSVSLLTHTPAPDMHRSVGKNFHHVSSGMPPALNTQTQQETALASGPKRAASVAPIPYSELSSGPLPSTTGNLHAVVNQAQSTAKDANYYKNLIRQHGADKQEMQDSHIGIRHSNYQDMKPVHNIKQGEVKHKIPKPCIYFKSSRGCRNGSNCPYQHDVSAQLGAGNVLGAQSAKRLKLGLGEN</sequence>
<evidence type="ECO:0000256" key="1">
    <source>
        <dbReference type="ARBA" id="ARBA00023125"/>
    </source>
</evidence>
<evidence type="ECO:0000313" key="5">
    <source>
        <dbReference type="EMBL" id="KAK7376072.1"/>
    </source>
</evidence>
<feature type="compositionally biased region" description="Polar residues" evidence="3">
    <location>
        <begin position="294"/>
        <end position="313"/>
    </location>
</feature>
<keyword evidence="2" id="KW-0479">Metal-binding</keyword>
<evidence type="ECO:0000259" key="4">
    <source>
        <dbReference type="PROSITE" id="PS50103"/>
    </source>
</evidence>
<dbReference type="PANTHER" id="PTHR33400">
    <property type="entry name" value="ZINC FINGER CCCH DOMAIN-CONTAINING PROTEIN 6-RELATED"/>
    <property type="match status" value="1"/>
</dbReference>
<proteinExistence type="predicted"/>
<feature type="compositionally biased region" description="Polar residues" evidence="3">
    <location>
        <begin position="391"/>
        <end position="400"/>
    </location>
</feature>
<keyword evidence="2" id="KW-0863">Zinc-finger</keyword>
<evidence type="ECO:0000313" key="6">
    <source>
        <dbReference type="Proteomes" id="UP001386955"/>
    </source>
</evidence>
<dbReference type="Proteomes" id="UP001386955">
    <property type="component" value="Unassembled WGS sequence"/>
</dbReference>
<feature type="domain" description="C3H1-type" evidence="4">
    <location>
        <begin position="491"/>
        <end position="518"/>
    </location>
</feature>
<gene>
    <name evidence="5" type="ORF">VNO78_34924</name>
</gene>
<feature type="region of interest" description="Disordered" evidence="3">
    <location>
        <begin position="268"/>
        <end position="318"/>
    </location>
</feature>
<comment type="caution">
    <text evidence="5">The sequence shown here is derived from an EMBL/GenBank/DDBJ whole genome shotgun (WGS) entry which is preliminary data.</text>
</comment>
<feature type="zinc finger region" description="C3H1-type" evidence="2">
    <location>
        <begin position="491"/>
        <end position="518"/>
    </location>
</feature>
<feature type="compositionally biased region" description="Low complexity" evidence="3">
    <location>
        <begin position="269"/>
        <end position="278"/>
    </location>
</feature>
<reference evidence="5 6" key="1">
    <citation type="submission" date="2024-01" db="EMBL/GenBank/DDBJ databases">
        <title>The genomes of 5 underutilized Papilionoideae crops provide insights into root nodulation and disease resistanc.</title>
        <authorList>
            <person name="Jiang F."/>
        </authorList>
    </citation>
    <scope>NUCLEOTIDE SEQUENCE [LARGE SCALE GENOMIC DNA]</scope>
    <source>
        <strain evidence="5">DUOXIRENSHENG_FW03</strain>
        <tissue evidence="5">Leaves</tissue>
    </source>
</reference>
<dbReference type="GO" id="GO:0008270">
    <property type="term" value="F:zinc ion binding"/>
    <property type="evidence" value="ECO:0007669"/>
    <property type="project" value="UniProtKB-KW"/>
</dbReference>
<dbReference type="GO" id="GO:0003677">
    <property type="term" value="F:DNA binding"/>
    <property type="evidence" value="ECO:0007669"/>
    <property type="project" value="UniProtKB-KW"/>
</dbReference>
<dbReference type="PROSITE" id="PS50103">
    <property type="entry name" value="ZF_C3H1"/>
    <property type="match status" value="1"/>
</dbReference>
<dbReference type="PANTHER" id="PTHR33400:SF9">
    <property type="entry name" value="C3H1-TYPE DOMAIN-CONTAINING PROTEIN"/>
    <property type="match status" value="1"/>
</dbReference>
<evidence type="ECO:0000256" key="3">
    <source>
        <dbReference type="SAM" id="MobiDB-lite"/>
    </source>
</evidence>
<keyword evidence="2" id="KW-0862">Zinc</keyword>
<organism evidence="5 6">
    <name type="scientific">Psophocarpus tetragonolobus</name>
    <name type="common">Winged bean</name>
    <name type="synonym">Dolichos tetragonolobus</name>
    <dbReference type="NCBI Taxonomy" id="3891"/>
    <lineage>
        <taxon>Eukaryota</taxon>
        <taxon>Viridiplantae</taxon>
        <taxon>Streptophyta</taxon>
        <taxon>Embryophyta</taxon>
        <taxon>Tracheophyta</taxon>
        <taxon>Spermatophyta</taxon>
        <taxon>Magnoliopsida</taxon>
        <taxon>eudicotyledons</taxon>
        <taxon>Gunneridae</taxon>
        <taxon>Pentapetalae</taxon>
        <taxon>rosids</taxon>
        <taxon>fabids</taxon>
        <taxon>Fabales</taxon>
        <taxon>Fabaceae</taxon>
        <taxon>Papilionoideae</taxon>
        <taxon>50 kb inversion clade</taxon>
        <taxon>NPAAA clade</taxon>
        <taxon>indigoferoid/millettioid clade</taxon>
        <taxon>Phaseoleae</taxon>
        <taxon>Psophocarpus</taxon>
    </lineage>
</organism>
<accession>A0AAN9NS92</accession>
<evidence type="ECO:0000256" key="2">
    <source>
        <dbReference type="PROSITE-ProRule" id="PRU00723"/>
    </source>
</evidence>
<dbReference type="EMBL" id="JAYMYS010000033">
    <property type="protein sequence ID" value="KAK7376072.1"/>
    <property type="molecule type" value="Genomic_DNA"/>
</dbReference>